<dbReference type="AlphaFoldDB" id="A0A4V2YNC5"/>
<feature type="compositionally biased region" description="Basic and acidic residues" evidence="1">
    <location>
        <begin position="82"/>
        <end position="117"/>
    </location>
</feature>
<feature type="compositionally biased region" description="Polar residues" evidence="1">
    <location>
        <begin position="184"/>
        <end position="194"/>
    </location>
</feature>
<feature type="domain" description="DNA-binding phage zinc finger" evidence="2">
    <location>
        <begin position="63"/>
        <end position="113"/>
    </location>
</feature>
<comment type="caution">
    <text evidence="3">The sequence shown here is derived from an EMBL/GenBank/DDBJ whole genome shotgun (WGS) entry which is preliminary data.</text>
</comment>
<dbReference type="Pfam" id="PF24623">
    <property type="entry name" value="Phage_zn_bind_8"/>
    <property type="match status" value="1"/>
</dbReference>
<dbReference type="EMBL" id="SMKX01000097">
    <property type="protein sequence ID" value="TDD53847.1"/>
    <property type="molecule type" value="Genomic_DNA"/>
</dbReference>
<gene>
    <name evidence="3" type="ORF">E1263_27525</name>
</gene>
<reference evidence="3 4" key="1">
    <citation type="submission" date="2019-03" db="EMBL/GenBank/DDBJ databases">
        <title>Draft genome sequences of novel Actinobacteria.</title>
        <authorList>
            <person name="Sahin N."/>
            <person name="Ay H."/>
            <person name="Saygin H."/>
        </authorList>
    </citation>
    <scope>NUCLEOTIDE SEQUENCE [LARGE SCALE GENOMIC DNA]</scope>
    <source>
        <strain evidence="3 4">JCM 13523</strain>
    </source>
</reference>
<name>A0A4V2YNC5_9ACTN</name>
<feature type="region of interest" description="Disordered" evidence="1">
    <location>
        <begin position="81"/>
        <end position="136"/>
    </location>
</feature>
<keyword evidence="4" id="KW-1185">Reference proteome</keyword>
<feature type="region of interest" description="Disordered" evidence="1">
    <location>
        <begin position="181"/>
        <end position="232"/>
    </location>
</feature>
<evidence type="ECO:0000256" key="1">
    <source>
        <dbReference type="SAM" id="MobiDB-lite"/>
    </source>
</evidence>
<evidence type="ECO:0000313" key="4">
    <source>
        <dbReference type="Proteomes" id="UP000295124"/>
    </source>
</evidence>
<organism evidence="3 4">
    <name type="scientific">Kribbella antibiotica</name>
    <dbReference type="NCBI Taxonomy" id="190195"/>
    <lineage>
        <taxon>Bacteria</taxon>
        <taxon>Bacillati</taxon>
        <taxon>Actinomycetota</taxon>
        <taxon>Actinomycetes</taxon>
        <taxon>Propionibacteriales</taxon>
        <taxon>Kribbellaceae</taxon>
        <taxon>Kribbella</taxon>
    </lineage>
</organism>
<proteinExistence type="predicted"/>
<dbReference type="OrthoDB" id="3678778at2"/>
<accession>A0A4V2YNC5</accession>
<dbReference type="Proteomes" id="UP000295124">
    <property type="component" value="Unassembled WGS sequence"/>
</dbReference>
<feature type="compositionally biased region" description="Basic and acidic residues" evidence="1">
    <location>
        <begin position="218"/>
        <end position="232"/>
    </location>
</feature>
<protein>
    <recommendedName>
        <fullName evidence="2">DNA-binding phage zinc finger domain-containing protein</fullName>
    </recommendedName>
</protein>
<dbReference type="InterPro" id="IPR056911">
    <property type="entry name" value="Phage_Znf_bind_put"/>
</dbReference>
<dbReference type="RefSeq" id="WP_132172464.1">
    <property type="nucleotide sequence ID" value="NZ_SMKX01000097.1"/>
</dbReference>
<evidence type="ECO:0000259" key="2">
    <source>
        <dbReference type="Pfam" id="PF24623"/>
    </source>
</evidence>
<sequence length="232" mass="26083">MTERLTPKKAVQTYGRITEVIVGRQGGFQSVTYGTKKFVCRLVDPRGSGLYDDSIVLVNDPIRDNHECLACGAAPGAPCLNDKGHDRGNHRNRSDGRTRWDIEKAENEARAAREKAEAAQQWEQDMATPPELRGPLGLKRWKWSDDPRVFERVQDASDWFTVEQTYANRTVLVPVQMTRRPSWHATSTPATGRSSADRQRPHAFPAGTNYHAAPATRPDSHCTKENRGSEHH</sequence>
<evidence type="ECO:0000313" key="3">
    <source>
        <dbReference type="EMBL" id="TDD53847.1"/>
    </source>
</evidence>